<gene>
    <name evidence="1" type="ORF">LCGC14_1593350</name>
</gene>
<dbReference type="AlphaFoldDB" id="A0A0F9KU30"/>
<evidence type="ECO:0000313" key="1">
    <source>
        <dbReference type="EMBL" id="KKM25603.1"/>
    </source>
</evidence>
<dbReference type="EMBL" id="LAZR01012683">
    <property type="protein sequence ID" value="KKM25603.1"/>
    <property type="molecule type" value="Genomic_DNA"/>
</dbReference>
<accession>A0A0F9KU30</accession>
<sequence>MCEQVKPRTAHQAALVLPLCPQNPVAIAVAYRESLVASAGVRAKSERIDMQRTQTLSAPLAWSAVLPLLEAIESARDEPSPGGFRTATRDALLEEFGLQAAELDADTPGLGALMLRAPSVSVMDAHAFDTEFYHAVHLVFAHASGIDALATAAEQDRRFPRRATPPIDNWRALFYVLQRYYARSLPAATAEVADHLLAADVPWHAVPYLGAGDVPPGIVAWQVAIKALTEMRHNVTAAYRVDVLRRVLQRAGTLIPEETVAPLVLPDLVRVSSIATDRRLEQAYLWFVSYATGAGIRREVLADERGGPRTRLLTNVRAIESLISEHFRRTNVLALVVLRTPASVALRELKSFAATESDDPEPVLQRYTTDVRDGISGLLRALPDKERPRAAPTTVEDVVYDSEFKDLWTAQRKYVKRELPKIELFTGVNRDDYLTEPRNVRDFNGRYLRLARYAEAAYFQLTTRDDLSEAITQSLASDRAAVVLFVWSRSRLLGALSTLNMFVMTWNGRIAPGEEPNTWTIVNLSENFRFPTSRSTIEEEPSVRRLYRVPDRKKTTYVTFERAFGTGRSSTPDVLFFGLWFAELALRAFDAGHIEKLRDVIGSASDLNNFVRGDYIPAVQSEAQARATA</sequence>
<reference evidence="1" key="1">
    <citation type="journal article" date="2015" name="Nature">
        <title>Complex archaea that bridge the gap between prokaryotes and eukaryotes.</title>
        <authorList>
            <person name="Spang A."/>
            <person name="Saw J.H."/>
            <person name="Jorgensen S.L."/>
            <person name="Zaremba-Niedzwiedzka K."/>
            <person name="Martijn J."/>
            <person name="Lind A.E."/>
            <person name="van Eijk R."/>
            <person name="Schleper C."/>
            <person name="Guy L."/>
            <person name="Ettema T.J."/>
        </authorList>
    </citation>
    <scope>NUCLEOTIDE SEQUENCE</scope>
</reference>
<comment type="caution">
    <text evidence="1">The sequence shown here is derived from an EMBL/GenBank/DDBJ whole genome shotgun (WGS) entry which is preliminary data.</text>
</comment>
<protein>
    <submittedName>
        <fullName evidence="1">Uncharacterized protein</fullName>
    </submittedName>
</protein>
<proteinExistence type="predicted"/>
<name>A0A0F9KU30_9ZZZZ</name>
<organism evidence="1">
    <name type="scientific">marine sediment metagenome</name>
    <dbReference type="NCBI Taxonomy" id="412755"/>
    <lineage>
        <taxon>unclassified sequences</taxon>
        <taxon>metagenomes</taxon>
        <taxon>ecological metagenomes</taxon>
    </lineage>
</organism>